<gene>
    <name evidence="3" type="ORF">ACFQ16_21330</name>
</gene>
<keyword evidence="2" id="KW-0812">Transmembrane</keyword>
<keyword evidence="4" id="KW-1185">Reference proteome</keyword>
<dbReference type="EMBL" id="JBHTIW010000019">
    <property type="protein sequence ID" value="MFD0922296.1"/>
    <property type="molecule type" value="Genomic_DNA"/>
</dbReference>
<organism evidence="3 4">
    <name type="scientific">Saccharopolyspora rosea</name>
    <dbReference type="NCBI Taxonomy" id="524884"/>
    <lineage>
        <taxon>Bacteria</taxon>
        <taxon>Bacillati</taxon>
        <taxon>Actinomycetota</taxon>
        <taxon>Actinomycetes</taxon>
        <taxon>Pseudonocardiales</taxon>
        <taxon>Pseudonocardiaceae</taxon>
        <taxon>Saccharopolyspora</taxon>
    </lineage>
</organism>
<comment type="caution">
    <text evidence="3">The sequence shown here is derived from an EMBL/GenBank/DDBJ whole genome shotgun (WGS) entry which is preliminary data.</text>
</comment>
<evidence type="ECO:0000256" key="2">
    <source>
        <dbReference type="SAM" id="Phobius"/>
    </source>
</evidence>
<keyword evidence="2" id="KW-1133">Transmembrane helix</keyword>
<dbReference type="RefSeq" id="WP_263248926.1">
    <property type="nucleotide sequence ID" value="NZ_BAABLT010000004.1"/>
</dbReference>
<reference evidence="4" key="1">
    <citation type="journal article" date="2019" name="Int. J. Syst. Evol. Microbiol.">
        <title>The Global Catalogue of Microorganisms (GCM) 10K type strain sequencing project: providing services to taxonomists for standard genome sequencing and annotation.</title>
        <authorList>
            <consortium name="The Broad Institute Genomics Platform"/>
            <consortium name="The Broad Institute Genome Sequencing Center for Infectious Disease"/>
            <person name="Wu L."/>
            <person name="Ma J."/>
        </authorList>
    </citation>
    <scope>NUCLEOTIDE SEQUENCE [LARGE SCALE GENOMIC DNA]</scope>
    <source>
        <strain evidence="4">CCUG 56401</strain>
    </source>
</reference>
<evidence type="ECO:0000313" key="4">
    <source>
        <dbReference type="Proteomes" id="UP001597018"/>
    </source>
</evidence>
<feature type="compositionally biased region" description="Low complexity" evidence="1">
    <location>
        <begin position="37"/>
        <end position="53"/>
    </location>
</feature>
<proteinExistence type="predicted"/>
<sequence>MPDHQGAPDEMTGSQQDQQRETAPLRRDNSRVRPERASTAAAAEEATRPAFAPQASRGFPQSDPRPHPGPQQPYQPTSRQLAPEPPPARTGRSGVTPMGWVLRGLALVAVSVVSGLIWIAIKPGSGGESDAPPPGPQTRYQFQPLRKEEAFQGCRQVSRDEVATFFEKQECDHLTRALYSTTLPDGRRVLTSVVTVLMPDEASAQQLDALTTRDNTGNIKNLVEEGRDRNLPELNDKAYGSQRQGRLVVIGDSAYFDQKTPNKDPVLLDVTNDALKLGWPQDRAPQ</sequence>
<protein>
    <submittedName>
        <fullName evidence="3">Uncharacterized protein</fullName>
    </submittedName>
</protein>
<dbReference type="Proteomes" id="UP001597018">
    <property type="component" value="Unassembled WGS sequence"/>
</dbReference>
<feature type="transmembrane region" description="Helical" evidence="2">
    <location>
        <begin position="100"/>
        <end position="121"/>
    </location>
</feature>
<name>A0ABW3FUV8_9PSEU</name>
<evidence type="ECO:0000256" key="1">
    <source>
        <dbReference type="SAM" id="MobiDB-lite"/>
    </source>
</evidence>
<keyword evidence="2" id="KW-0472">Membrane</keyword>
<evidence type="ECO:0000313" key="3">
    <source>
        <dbReference type="EMBL" id="MFD0922296.1"/>
    </source>
</evidence>
<feature type="compositionally biased region" description="Basic and acidic residues" evidence="1">
    <location>
        <begin position="18"/>
        <end position="36"/>
    </location>
</feature>
<accession>A0ABW3FUV8</accession>
<feature type="region of interest" description="Disordered" evidence="1">
    <location>
        <begin position="1"/>
        <end position="94"/>
    </location>
</feature>